<keyword evidence="11" id="KW-0407">Ion channel</keyword>
<evidence type="ECO:0000256" key="7">
    <source>
        <dbReference type="ARBA" id="ARBA00022958"/>
    </source>
</evidence>
<dbReference type="EMBL" id="CP000463">
    <property type="protein sequence ID" value="ABJ06936.1"/>
    <property type="molecule type" value="Genomic_DNA"/>
</dbReference>
<dbReference type="AlphaFoldDB" id="Q07M98"/>
<gene>
    <name evidence="14" type="ordered locus">RPE_2999</name>
</gene>
<proteinExistence type="inferred from homology"/>
<keyword evidence="9" id="KW-0406">Ion transport</keyword>
<keyword evidence="6" id="KW-0631">Potassium channel</keyword>
<evidence type="ECO:0008006" key="15">
    <source>
        <dbReference type="Google" id="ProtNLM"/>
    </source>
</evidence>
<evidence type="ECO:0000256" key="4">
    <source>
        <dbReference type="ARBA" id="ARBA00022538"/>
    </source>
</evidence>
<comment type="subcellular location">
    <subcellularLocation>
        <location evidence="1">Membrane</location>
        <topology evidence="1">Multi-pass membrane protein</topology>
    </subcellularLocation>
</comment>
<evidence type="ECO:0000256" key="11">
    <source>
        <dbReference type="ARBA" id="ARBA00023303"/>
    </source>
</evidence>
<dbReference type="GO" id="GO:0015252">
    <property type="term" value="F:proton channel activity"/>
    <property type="evidence" value="ECO:0007669"/>
    <property type="project" value="InterPro"/>
</dbReference>
<keyword evidence="8 13" id="KW-1133">Transmembrane helix</keyword>
<comment type="catalytic activity">
    <reaction evidence="12">
        <text>K(+)(in) = K(+)(out)</text>
        <dbReference type="Rhea" id="RHEA:29463"/>
        <dbReference type="ChEBI" id="CHEBI:29103"/>
    </reaction>
</comment>
<comment type="similarity">
    <text evidence="2">Belongs to the TMEM175 family.</text>
</comment>
<evidence type="ECO:0000256" key="5">
    <source>
        <dbReference type="ARBA" id="ARBA00022692"/>
    </source>
</evidence>
<evidence type="ECO:0000313" key="14">
    <source>
        <dbReference type="EMBL" id="ABJ06936.1"/>
    </source>
</evidence>
<name>Q07M98_RHOP5</name>
<evidence type="ECO:0000256" key="6">
    <source>
        <dbReference type="ARBA" id="ARBA00022826"/>
    </source>
</evidence>
<keyword evidence="7" id="KW-0630">Potassium</keyword>
<evidence type="ECO:0000256" key="10">
    <source>
        <dbReference type="ARBA" id="ARBA00023136"/>
    </source>
</evidence>
<dbReference type="GO" id="GO:0005267">
    <property type="term" value="F:potassium channel activity"/>
    <property type="evidence" value="ECO:0007669"/>
    <property type="project" value="UniProtKB-KW"/>
</dbReference>
<keyword evidence="10 13" id="KW-0472">Membrane</keyword>
<feature type="transmembrane region" description="Helical" evidence="13">
    <location>
        <begin position="88"/>
        <end position="109"/>
    </location>
</feature>
<keyword evidence="5 13" id="KW-0812">Transmembrane</keyword>
<keyword evidence="3" id="KW-0813">Transport</keyword>
<protein>
    <recommendedName>
        <fullName evidence="15">DUF1211 domain-containing protein</fullName>
    </recommendedName>
</protein>
<accession>Q07M98</accession>
<dbReference type="OrthoDB" id="7626281at2"/>
<evidence type="ECO:0000256" key="13">
    <source>
        <dbReference type="SAM" id="Phobius"/>
    </source>
</evidence>
<feature type="transmembrane region" description="Helical" evidence="13">
    <location>
        <begin position="12"/>
        <end position="30"/>
    </location>
</feature>
<feature type="transmembrane region" description="Helical" evidence="13">
    <location>
        <begin position="42"/>
        <end position="67"/>
    </location>
</feature>
<evidence type="ECO:0000256" key="3">
    <source>
        <dbReference type="ARBA" id="ARBA00022448"/>
    </source>
</evidence>
<feature type="transmembrane region" description="Helical" evidence="13">
    <location>
        <begin position="115"/>
        <end position="135"/>
    </location>
</feature>
<feature type="transmembrane region" description="Helical" evidence="13">
    <location>
        <begin position="147"/>
        <end position="166"/>
    </location>
</feature>
<evidence type="ECO:0000256" key="2">
    <source>
        <dbReference type="ARBA" id="ARBA00006920"/>
    </source>
</evidence>
<dbReference type="HOGENOM" id="CLU_090238_3_2_5"/>
<reference evidence="14" key="1">
    <citation type="submission" date="2006-09" db="EMBL/GenBank/DDBJ databases">
        <title>Complete sequence of Rhodopseudomonas palustris BisA53.</title>
        <authorList>
            <consortium name="US DOE Joint Genome Institute"/>
            <person name="Copeland A."/>
            <person name="Lucas S."/>
            <person name="Lapidus A."/>
            <person name="Barry K."/>
            <person name="Detter J.C."/>
            <person name="Glavina del Rio T."/>
            <person name="Hammon N."/>
            <person name="Israni S."/>
            <person name="Dalin E."/>
            <person name="Tice H."/>
            <person name="Pitluck S."/>
            <person name="Chain P."/>
            <person name="Malfatti S."/>
            <person name="Shin M."/>
            <person name="Vergez L."/>
            <person name="Schmutz J."/>
            <person name="Larimer F."/>
            <person name="Land M."/>
            <person name="Hauser L."/>
            <person name="Pelletier D.A."/>
            <person name="Kyrpides N."/>
            <person name="Kim E."/>
            <person name="Harwood C.S."/>
            <person name="Oda Y."/>
            <person name="Richardson P."/>
        </authorList>
    </citation>
    <scope>NUCLEOTIDE SEQUENCE [LARGE SCALE GENOMIC DNA]</scope>
    <source>
        <strain evidence="14">BisA53</strain>
    </source>
</reference>
<dbReference type="GO" id="GO:0016020">
    <property type="term" value="C:membrane"/>
    <property type="evidence" value="ECO:0007669"/>
    <property type="project" value="UniProtKB-SubCell"/>
</dbReference>
<dbReference type="KEGG" id="rpe:RPE_2999"/>
<evidence type="ECO:0000256" key="1">
    <source>
        <dbReference type="ARBA" id="ARBA00004141"/>
    </source>
</evidence>
<keyword evidence="4" id="KW-0633">Potassium transport</keyword>
<organism evidence="14">
    <name type="scientific">Rhodopseudomonas palustris (strain BisA53)</name>
    <dbReference type="NCBI Taxonomy" id="316055"/>
    <lineage>
        <taxon>Bacteria</taxon>
        <taxon>Pseudomonadati</taxon>
        <taxon>Pseudomonadota</taxon>
        <taxon>Alphaproteobacteria</taxon>
        <taxon>Hyphomicrobiales</taxon>
        <taxon>Nitrobacteraceae</taxon>
        <taxon>Rhodopseudomonas</taxon>
    </lineage>
</organism>
<dbReference type="eggNOG" id="COG3548">
    <property type="taxonomic scope" value="Bacteria"/>
</dbReference>
<evidence type="ECO:0000256" key="8">
    <source>
        <dbReference type="ARBA" id="ARBA00022989"/>
    </source>
</evidence>
<dbReference type="Pfam" id="PF06736">
    <property type="entry name" value="TMEM175"/>
    <property type="match status" value="1"/>
</dbReference>
<sequence>MTKFPKNRLDALGDGIFAVAMTLLILDLRLPEDFAPRDAAEMWQGLVALWPKFLPYLLSFAVLGLRWQANVSVRSRGEFVGREYTHWWLLYLFLITCVPFTTMVIGRLANFGPAIWLYAGHTLVIALVSLRLFMITPDVEEGDHARHRIASGVLLAVSSLLAIGLGAIAPHWALWAFMLNFASAPVHWLTDRWTQRRSSAAG</sequence>
<dbReference type="InterPro" id="IPR010617">
    <property type="entry name" value="TMEM175-like"/>
</dbReference>
<evidence type="ECO:0000256" key="12">
    <source>
        <dbReference type="ARBA" id="ARBA00034430"/>
    </source>
</evidence>
<evidence type="ECO:0000256" key="9">
    <source>
        <dbReference type="ARBA" id="ARBA00023065"/>
    </source>
</evidence>